<keyword evidence="2" id="KW-0418">Kinase</keyword>
<evidence type="ECO:0000313" key="5">
    <source>
        <dbReference type="Proteomes" id="UP000253752"/>
    </source>
</evidence>
<evidence type="ECO:0000313" key="6">
    <source>
        <dbReference type="Proteomes" id="UP000253857"/>
    </source>
</evidence>
<dbReference type="Proteomes" id="UP000253970">
    <property type="component" value="Unassembled WGS sequence"/>
</dbReference>
<dbReference type="EMBL" id="PPUQ01000024">
    <property type="protein sequence ID" value="RDC35077.1"/>
    <property type="molecule type" value="Genomic_DNA"/>
</dbReference>
<sequence length="92" mass="10385">MRRALAEHAEDMLRYMLDNSDDVRRIVVGRKKLVRDLQMNPTTVSVVLGYLKELGLVEVNGRYAENGAQLENGYTVTEAGCEFVAESPKARR</sequence>
<evidence type="ECO:0000313" key="3">
    <source>
        <dbReference type="EMBL" id="RDB80302.1"/>
    </source>
</evidence>
<evidence type="ECO:0000313" key="7">
    <source>
        <dbReference type="Proteomes" id="UP000253915"/>
    </source>
</evidence>
<keyword evidence="2" id="KW-0808">Transferase</keyword>
<name>A0A369MN37_EGGLN</name>
<dbReference type="Proteomes" id="UP000253752">
    <property type="component" value="Unassembled WGS sequence"/>
</dbReference>
<protein>
    <submittedName>
        <fullName evidence="2">Protein kinase</fullName>
    </submittedName>
</protein>
<dbReference type="SUPFAM" id="SSF46785">
    <property type="entry name" value="Winged helix' DNA-binding domain"/>
    <property type="match status" value="1"/>
</dbReference>
<dbReference type="EMBL" id="PPTU01000024">
    <property type="protein sequence ID" value="RDB68065.1"/>
    <property type="molecule type" value="Genomic_DNA"/>
</dbReference>
<dbReference type="Proteomes" id="UP000253857">
    <property type="component" value="Unassembled WGS sequence"/>
</dbReference>
<dbReference type="AlphaFoldDB" id="A0A369MN37"/>
<evidence type="ECO:0000313" key="8">
    <source>
        <dbReference type="Proteomes" id="UP000253970"/>
    </source>
</evidence>
<evidence type="ECO:0000313" key="2">
    <source>
        <dbReference type="EMBL" id="RDB75635.1"/>
    </source>
</evidence>
<reference evidence="5 6" key="1">
    <citation type="journal article" date="2018" name="Elife">
        <title>Discovery and characterization of a prevalent human gut bacterial enzyme sufficient for the inactivation of a family of plant toxins.</title>
        <authorList>
            <person name="Koppel N."/>
            <person name="Bisanz J.E."/>
            <person name="Pandelia M.E."/>
            <person name="Turnbaugh P.J."/>
            <person name="Balskus E.P."/>
        </authorList>
    </citation>
    <scope>NUCLEOTIDE SEQUENCE [LARGE SCALE GENOMIC DNA]</scope>
    <source>
        <strain evidence="4 7">16A</strain>
        <strain evidence="3 6">FAA1-1-60AUCSF</strain>
        <strain evidence="2 5">MR1 #12</strain>
        <strain evidence="1 8">W1 BHI 6</strain>
    </source>
</reference>
<dbReference type="EMBL" id="PPTX01000027">
    <property type="protein sequence ID" value="RDB75635.1"/>
    <property type="molecule type" value="Genomic_DNA"/>
</dbReference>
<organism evidence="2 5">
    <name type="scientific">Eggerthella lenta</name>
    <name type="common">Eubacterium lentum</name>
    <dbReference type="NCBI Taxonomy" id="84112"/>
    <lineage>
        <taxon>Bacteria</taxon>
        <taxon>Bacillati</taxon>
        <taxon>Actinomycetota</taxon>
        <taxon>Coriobacteriia</taxon>
        <taxon>Eggerthellales</taxon>
        <taxon>Eggerthellaceae</taxon>
        <taxon>Eggerthella</taxon>
    </lineage>
</organism>
<evidence type="ECO:0000313" key="1">
    <source>
        <dbReference type="EMBL" id="RDB68065.1"/>
    </source>
</evidence>
<evidence type="ECO:0000313" key="4">
    <source>
        <dbReference type="EMBL" id="RDC35077.1"/>
    </source>
</evidence>
<dbReference type="InterPro" id="IPR036390">
    <property type="entry name" value="WH_DNA-bd_sf"/>
</dbReference>
<dbReference type="EMBL" id="PPTY01000073">
    <property type="protein sequence ID" value="RDB80302.1"/>
    <property type="molecule type" value="Genomic_DNA"/>
</dbReference>
<proteinExistence type="predicted"/>
<gene>
    <name evidence="4" type="ORF">C1853_13320</name>
    <name evidence="3" type="ORF">C1871_15745</name>
    <name evidence="2" type="ORF">C1872_13955</name>
    <name evidence="1" type="ORF">C1875_12560</name>
</gene>
<comment type="caution">
    <text evidence="2">The sequence shown here is derived from an EMBL/GenBank/DDBJ whole genome shotgun (WGS) entry which is preliminary data.</text>
</comment>
<dbReference type="GO" id="GO:0016301">
    <property type="term" value="F:kinase activity"/>
    <property type="evidence" value="ECO:0007669"/>
    <property type="project" value="UniProtKB-KW"/>
</dbReference>
<accession>A0A369MN37</accession>
<dbReference type="Proteomes" id="UP000253915">
    <property type="component" value="Unassembled WGS sequence"/>
</dbReference>
<dbReference type="RefSeq" id="WP_009307248.1">
    <property type="nucleotide sequence ID" value="NZ_CABMOO010000023.1"/>
</dbReference>